<reference evidence="1" key="1">
    <citation type="journal article" date="2015" name="Nature">
        <title>Complex archaea that bridge the gap between prokaryotes and eukaryotes.</title>
        <authorList>
            <person name="Spang A."/>
            <person name="Saw J.H."/>
            <person name="Jorgensen S.L."/>
            <person name="Zaremba-Niedzwiedzka K."/>
            <person name="Martijn J."/>
            <person name="Lind A.E."/>
            <person name="van Eijk R."/>
            <person name="Schleper C."/>
            <person name="Guy L."/>
            <person name="Ettema T.J."/>
        </authorList>
    </citation>
    <scope>NUCLEOTIDE SEQUENCE</scope>
</reference>
<dbReference type="AlphaFoldDB" id="A0A0F9RLY1"/>
<organism evidence="1">
    <name type="scientific">marine sediment metagenome</name>
    <dbReference type="NCBI Taxonomy" id="412755"/>
    <lineage>
        <taxon>unclassified sequences</taxon>
        <taxon>metagenomes</taxon>
        <taxon>ecological metagenomes</taxon>
    </lineage>
</organism>
<gene>
    <name evidence="1" type="ORF">LCGC14_0561210</name>
</gene>
<name>A0A0F9RLY1_9ZZZZ</name>
<sequence>MLEKIWNIKNVEEKVASNGNAYLSVTVLGDDGKDHKSTVFDASMFPIFKNNKAVKVQLEKPDGKTQWQVRSVVSVAEQLQPAVNPNDTPIPQQGEVAAVVNTDSLVRTAGANVPDARTLDIHRQVAVKEIGELWRCGHITENEAVNKKLIAWYMNWIYRTVGIDVHYE</sequence>
<comment type="caution">
    <text evidence="1">The sequence shown here is derived from an EMBL/GenBank/DDBJ whole genome shotgun (WGS) entry which is preliminary data.</text>
</comment>
<proteinExistence type="predicted"/>
<evidence type="ECO:0000313" key="1">
    <source>
        <dbReference type="EMBL" id="KKN57575.1"/>
    </source>
</evidence>
<dbReference type="EMBL" id="LAZR01000798">
    <property type="protein sequence ID" value="KKN57575.1"/>
    <property type="molecule type" value="Genomic_DNA"/>
</dbReference>
<protein>
    <submittedName>
        <fullName evidence="1">Uncharacterized protein</fullName>
    </submittedName>
</protein>
<accession>A0A0F9RLY1</accession>